<reference evidence="2" key="1">
    <citation type="submission" date="2020-05" db="EMBL/GenBank/DDBJ databases">
        <title>Mycena genomes resolve the evolution of fungal bioluminescence.</title>
        <authorList>
            <person name="Tsai I.J."/>
        </authorList>
    </citation>
    <scope>NUCLEOTIDE SEQUENCE</scope>
    <source>
        <strain evidence="2">110903Hualien_Pintung</strain>
    </source>
</reference>
<name>A0A8H6TJX5_MYCCL</name>
<evidence type="ECO:0000313" key="2">
    <source>
        <dbReference type="EMBL" id="KAF7318102.1"/>
    </source>
</evidence>
<protein>
    <submittedName>
        <fullName evidence="2">Uncharacterized protein</fullName>
    </submittedName>
</protein>
<evidence type="ECO:0000256" key="1">
    <source>
        <dbReference type="SAM" id="MobiDB-lite"/>
    </source>
</evidence>
<organism evidence="2 3">
    <name type="scientific">Mycena chlorophos</name>
    <name type="common">Agaric fungus</name>
    <name type="synonym">Agaricus chlorophos</name>
    <dbReference type="NCBI Taxonomy" id="658473"/>
    <lineage>
        <taxon>Eukaryota</taxon>
        <taxon>Fungi</taxon>
        <taxon>Dikarya</taxon>
        <taxon>Basidiomycota</taxon>
        <taxon>Agaricomycotina</taxon>
        <taxon>Agaricomycetes</taxon>
        <taxon>Agaricomycetidae</taxon>
        <taxon>Agaricales</taxon>
        <taxon>Marasmiineae</taxon>
        <taxon>Mycenaceae</taxon>
        <taxon>Mycena</taxon>
    </lineage>
</organism>
<sequence length="108" mass="11743">MALNLQTHKPMLAQATPADTHPAPNAYLTRVLCSICGADTGTTIEHSMPKAPVSMSHKGLRCVECTRKWVSKRWLGVAEEPAAGSFVKHEQVEVETNLTSQKCSTTHS</sequence>
<accession>A0A8H6TJX5</accession>
<comment type="caution">
    <text evidence="2">The sequence shown here is derived from an EMBL/GenBank/DDBJ whole genome shotgun (WGS) entry which is preliminary data.</text>
</comment>
<dbReference type="Proteomes" id="UP000613580">
    <property type="component" value="Unassembled WGS sequence"/>
</dbReference>
<dbReference type="AlphaFoldDB" id="A0A8H6TJX5"/>
<proteinExistence type="predicted"/>
<keyword evidence="3" id="KW-1185">Reference proteome</keyword>
<evidence type="ECO:0000313" key="3">
    <source>
        <dbReference type="Proteomes" id="UP000613580"/>
    </source>
</evidence>
<dbReference type="EMBL" id="JACAZE010000004">
    <property type="protein sequence ID" value="KAF7318102.1"/>
    <property type="molecule type" value="Genomic_DNA"/>
</dbReference>
<gene>
    <name evidence="2" type="ORF">HMN09_00318100</name>
</gene>
<feature type="region of interest" description="Disordered" evidence="1">
    <location>
        <begin position="1"/>
        <end position="20"/>
    </location>
</feature>